<evidence type="ECO:0000313" key="2">
    <source>
        <dbReference type="Proteomes" id="UP000019763"/>
    </source>
</evidence>
<dbReference type="Proteomes" id="UP000019763">
    <property type="component" value="Unassembled WGS sequence"/>
</dbReference>
<organism evidence="1 2">
    <name type="scientific">Gregarina niphandrodes</name>
    <name type="common">Septate eugregarine</name>
    <dbReference type="NCBI Taxonomy" id="110365"/>
    <lineage>
        <taxon>Eukaryota</taxon>
        <taxon>Sar</taxon>
        <taxon>Alveolata</taxon>
        <taxon>Apicomplexa</taxon>
        <taxon>Conoidasida</taxon>
        <taxon>Gregarinasina</taxon>
        <taxon>Eugregarinorida</taxon>
        <taxon>Gregarinidae</taxon>
        <taxon>Gregarina</taxon>
    </lineage>
</organism>
<accession>A0A023AY84</accession>
<proteinExistence type="predicted"/>
<dbReference type="VEuPathDB" id="CryptoDB:GNI_164370"/>
<keyword evidence="2" id="KW-1185">Reference proteome</keyword>
<dbReference type="AlphaFoldDB" id="A0A023AY84"/>
<reference evidence="1" key="1">
    <citation type="submission" date="2013-12" db="EMBL/GenBank/DDBJ databases">
        <authorList>
            <person name="Omoto C.K."/>
            <person name="Sibley D."/>
            <person name="Venepally P."/>
            <person name="Hadjithomas M."/>
            <person name="Karamycheva S."/>
            <person name="Brunk B."/>
            <person name="Roos D."/>
            <person name="Caler E."/>
            <person name="Lorenzi H."/>
        </authorList>
    </citation>
    <scope>NUCLEOTIDE SEQUENCE</scope>
</reference>
<protein>
    <submittedName>
        <fullName evidence="1">Uncharacterized protein</fullName>
    </submittedName>
</protein>
<name>A0A023AY84_GRENI</name>
<sequence length="444" mass="48709">MKSTVATSQSSSTVLLAAGQATTGLAGPATAGLTPVASKAATKKATPVTPGSTVPVAANVFNTSSNQGFANSASTLADVAGVFKKMFGGSYQRIVTKDNEQFMLINGKERCTVPEFLFTYFYHGFMEQTSRTHRLAESDVNVMDLMINGPASSFLSLALKCHNSKEVGNAFKRMLSNVSAKFPNLRYDEVSDSFKYTATHVDTTSQQRKNVEAVVESAYVNKFLMYLRDFNDTDTLPFLIDGEKGNASALPGIFDSVEPIKELCDKVNFDDAYDIIRAVLPEQQFNTMLDRADRLMGTRKQVDLRQELTQTYDCVNNYRTVMQRIGGAPIELSEKRLAVRRTDMPLMSQFVSVATRDESKILMDQTYRLYFAKARAAASKIIQEGRRVQRQAGKLVSVKEFVEGLPSAMSGAAKATNAVEKDVETAVADFLKNPAIARIAEICA</sequence>
<gene>
    <name evidence="1" type="ORF">GNI_164370</name>
</gene>
<comment type="caution">
    <text evidence="1">The sequence shown here is derived from an EMBL/GenBank/DDBJ whole genome shotgun (WGS) entry which is preliminary data.</text>
</comment>
<evidence type="ECO:0000313" key="1">
    <source>
        <dbReference type="EMBL" id="EZG43614.1"/>
    </source>
</evidence>
<dbReference type="GeneID" id="22915684"/>
<dbReference type="EMBL" id="AFNH02001226">
    <property type="protein sequence ID" value="EZG43614.1"/>
    <property type="molecule type" value="Genomic_DNA"/>
</dbReference>
<dbReference type="RefSeq" id="XP_011133142.1">
    <property type="nucleotide sequence ID" value="XM_011134840.1"/>
</dbReference>